<evidence type="ECO:0000313" key="2">
    <source>
        <dbReference type="Proteomes" id="UP000499080"/>
    </source>
</evidence>
<dbReference type="Proteomes" id="UP000499080">
    <property type="component" value="Unassembled WGS sequence"/>
</dbReference>
<gene>
    <name evidence="1" type="ORF">AVEN_230146_1</name>
</gene>
<dbReference type="EMBL" id="BGPR01144527">
    <property type="protein sequence ID" value="GBN74269.1"/>
    <property type="molecule type" value="Genomic_DNA"/>
</dbReference>
<evidence type="ECO:0000313" key="1">
    <source>
        <dbReference type="EMBL" id="GBN74269.1"/>
    </source>
</evidence>
<sequence>MLWLRNMNRSYVSNLWLYSQPALFTRVKDVMAKEHESKLWFHPLAVFLTSFIYKAPSWLKVKDVMAEEHESKLWFYLLPVFLTSFIYHG</sequence>
<reference evidence="1 2" key="1">
    <citation type="journal article" date="2019" name="Sci. Rep.">
        <title>Orb-weaving spider Araneus ventricosus genome elucidates the spidroin gene catalogue.</title>
        <authorList>
            <person name="Kono N."/>
            <person name="Nakamura H."/>
            <person name="Ohtoshi R."/>
            <person name="Moran D.A.P."/>
            <person name="Shinohara A."/>
            <person name="Yoshida Y."/>
            <person name="Fujiwara M."/>
            <person name="Mori M."/>
            <person name="Tomita M."/>
            <person name="Arakawa K."/>
        </authorList>
    </citation>
    <scope>NUCLEOTIDE SEQUENCE [LARGE SCALE GENOMIC DNA]</scope>
</reference>
<keyword evidence="2" id="KW-1185">Reference proteome</keyword>
<organism evidence="1 2">
    <name type="scientific">Araneus ventricosus</name>
    <name type="common">Orbweaver spider</name>
    <name type="synonym">Epeira ventricosa</name>
    <dbReference type="NCBI Taxonomy" id="182803"/>
    <lineage>
        <taxon>Eukaryota</taxon>
        <taxon>Metazoa</taxon>
        <taxon>Ecdysozoa</taxon>
        <taxon>Arthropoda</taxon>
        <taxon>Chelicerata</taxon>
        <taxon>Arachnida</taxon>
        <taxon>Araneae</taxon>
        <taxon>Araneomorphae</taxon>
        <taxon>Entelegynae</taxon>
        <taxon>Araneoidea</taxon>
        <taxon>Araneidae</taxon>
        <taxon>Araneus</taxon>
    </lineage>
</organism>
<protein>
    <submittedName>
        <fullName evidence="1">Uncharacterized protein</fullName>
    </submittedName>
</protein>
<dbReference type="AlphaFoldDB" id="A0A4Y2RG94"/>
<proteinExistence type="predicted"/>
<comment type="caution">
    <text evidence="1">The sequence shown here is derived from an EMBL/GenBank/DDBJ whole genome shotgun (WGS) entry which is preliminary data.</text>
</comment>
<accession>A0A4Y2RG94</accession>
<name>A0A4Y2RG94_ARAVE</name>